<dbReference type="InParanoid" id="A0A2K3CRI9"/>
<feature type="transmembrane region" description="Helical" evidence="8">
    <location>
        <begin position="1807"/>
        <end position="1827"/>
    </location>
</feature>
<evidence type="ECO:0000313" key="13">
    <source>
        <dbReference type="Proteomes" id="UP000006906"/>
    </source>
</evidence>
<dbReference type="PANTHER" id="PTHR13018">
    <property type="entry name" value="PROBABLE MEMBRANE PROTEIN DUF221-RELATED"/>
    <property type="match status" value="1"/>
</dbReference>
<sequence>MSKTSNLWPNWPAWPPFPSSASLSAPPPATYPPPPEVLSIGDAQYQVSDNQVLDSLYINMVWGGLCMMGFMILRGWLKGPGAVFQRRQELQDLFMRPPLMFVGTIKQIWNWFSPLLSVSDADIIRSAGYDALVLTRVLQIGLQMFTFMAIFGVGVMIPIYYTGAGLATSTAALGDLSRISLANLIPGSLVYLVPFFFCYLFSAYGCFVLWINCKGYVQLRMSYFLCLDALPHEDVLAAGQYQLAEQQEWDEAKEEAGAEQVAEEDAEQAAAAGQPPLPAPLQTQQQRVPKAASTGTNGPGGAKVAPGPGSASATRQGPGPVAEATEQAPPLAPDTGGSPTEGEAVGLSINEVELQPRSGSSGSSGAAAAAGGGAAAARAALCDPDTVMSRASSATTSVDRGSNDAAAVAAAAAAPVDMTAAGDTPYMTLHGSSWLNLFNFFNPSLRLMLDHLDWMNPLQLTSALFGVRNMRLPSLYRDEPPYTTRMYGRSQKLRQWDDQVADSLWGGVPLRGVPGPQQSLDLEDLDVEGGQQHKEEKNPDPGHAGSKPDLDNLVNSSEGEEERDEGADGGSVWASRDLPAVLPYWRPLKVQLKLGARAGKVPASETGHVHPLPPAPEGRQPLPVSLAPPPEHLRRRIAAAHRATANAAVAAGIQPYASGPAGGPCGNPASPFAVPGAGAGTAGPGPAGTKSRLRVGSEAGASRWAGLMPYFMLRHTMPGRRGGGGGVASHHHLSGQDSNAGTPKSAKAAAASNPSGSLTMIESAWDLISRPLQPLLAGKRNTRLRQIVQVPVPTALPEALLQPGQQGQQQQQPHSSNRIQQVRAGLAGAGGSGGLSPVVSTANLPGLLFRGGGSGGGRAAAVVAAVAEAAAVAAAAAEAADAPYLRSRAAAAAEDGIEGSGGLMAGAGPGVEGFGPEPEAVRLVNARHYVVLITSVNMQHGPSWIERMGAVTYIMVATTRARIHKLFGVATHQIGIGVAARADVSGAGGPDGPTDDQLVHRRWDRWVGADILRNVRRYYALFYNTVKPYEQVDLDDEDLVDPDGVYGAAAAAAQADADAEADAAEAALVLGGPDAAEEGSLKDKKSIFRFAHKSASLRASAVAAAVPPSPPAAPPAATAAPGPVAEATLPPTAADDGAVISSSELAATAATAADSAGAAVAPPPAAGPAPPVITEAIGGSAPQVLQTSAASPMYDGRHHPLAATASVPAPSSAGPSRAAVGAAASVRFTRGPSATLGRPGSVRFSKLPHLPRGDAALAEKAVREAAAAEAARGEAEEDPAGAAVAGVLRELYPASFLGLVPVIDHDSVEKLIAAWDRAMWALTAALRELRLAEAANAHLDEEAAGAAADKMEGGGGDGGGSAAAGSNGQKHGLNGGAGKGGQHGKHKVKGGCGGCRKVKRVPEDEMNLLRESVMKAKVTVKALEGQIEEERARVLRVPLGTAYFAFFNCSQDAQMLAQCQRVVPPQGPAMLLSFTAEPAPAPDDVAWPNLWSTRPWQQIPRQLGALLLLSIIFLIPIGAVQGIISNLDVALCAGNPSGTTEGGATPTSSTNQLYLDWFCNPGTFAGRIAKSLVTGVLPSVLGMVWTSVVMPHLLFMCSSLSRRRKSLSAQDREMQAWFFWYSLFNTFLGAVLGGGVFSQIGVYLKDPSSLLEHIGKALPSTANFFIQYVIARAVFNNTLRFIWPHAGQMLAAIIRTLLRADIPKNMVRAAFAHMVPSARAATFYNVILQIFMFSSAFAVAAPIILPCAWFFFLTGFFAYRYSLLYIYERSYESGGRMWPVLFGEIVGCLIIMEFFTTAVLISNEAWTPGIVLVCTLTPALVVFWRFCDRAYLKPLHHPPLTLVAREPLGVRVDPLVYMPPALRPGALGWYPEQGKVWEKYGIPKHW</sequence>
<feature type="transmembrane region" description="Helical" evidence="8">
    <location>
        <begin position="56"/>
        <end position="77"/>
    </location>
</feature>
<keyword evidence="5 8" id="KW-1133">Transmembrane helix</keyword>
<feature type="transmembrane region" description="Helical" evidence="8">
    <location>
        <begin position="188"/>
        <end position="211"/>
    </location>
</feature>
<dbReference type="Pfam" id="PF02714">
    <property type="entry name" value="RSN1_7TM"/>
    <property type="match status" value="1"/>
</dbReference>
<keyword evidence="13" id="KW-1185">Reference proteome</keyword>
<feature type="compositionally biased region" description="Low complexity" evidence="7">
    <location>
        <begin position="268"/>
        <end position="286"/>
    </location>
</feature>
<feature type="region of interest" description="Disordered" evidence="7">
    <location>
        <begin position="1346"/>
        <end position="1391"/>
    </location>
</feature>
<evidence type="ECO:0000259" key="9">
    <source>
        <dbReference type="Pfam" id="PF02714"/>
    </source>
</evidence>
<accession>A0A2K3CRI9</accession>
<feature type="domain" description="CSC1/OSCA1-like cytosolic" evidence="11">
    <location>
        <begin position="1417"/>
        <end position="1489"/>
    </location>
</feature>
<keyword evidence="6 8" id="KW-0472">Membrane</keyword>
<feature type="domain" description="CSC1/OSCA1-like 7TM region" evidence="9">
    <location>
        <begin position="1569"/>
        <end position="1799"/>
    </location>
</feature>
<evidence type="ECO:0000256" key="7">
    <source>
        <dbReference type="SAM" id="MobiDB-lite"/>
    </source>
</evidence>
<dbReference type="Proteomes" id="UP000006906">
    <property type="component" value="Chromosome 17"/>
</dbReference>
<feature type="transmembrane region" description="Helical" evidence="8">
    <location>
        <begin position="145"/>
        <end position="168"/>
    </location>
</feature>
<evidence type="ECO:0000313" key="12">
    <source>
        <dbReference type="EMBL" id="PNW70901.1"/>
    </source>
</evidence>
<feature type="transmembrane region" description="Helical" evidence="8">
    <location>
        <begin position="1681"/>
        <end position="1698"/>
    </location>
</feature>
<feature type="region of interest" description="Disordered" evidence="7">
    <location>
        <begin position="599"/>
        <end position="622"/>
    </location>
</feature>
<comment type="similarity">
    <text evidence="2">Belongs to the CSC1 (TC 1.A.17) family.</text>
</comment>
<dbReference type="InterPro" id="IPR045122">
    <property type="entry name" value="Csc1-like"/>
</dbReference>
<evidence type="ECO:0000259" key="10">
    <source>
        <dbReference type="Pfam" id="PF13967"/>
    </source>
</evidence>
<dbReference type="InterPro" id="IPR027815">
    <property type="entry name" value="CSC1/OSCA1-like_cyt"/>
</dbReference>
<dbReference type="Pfam" id="PF13967">
    <property type="entry name" value="RSN1_TM"/>
    <property type="match status" value="1"/>
</dbReference>
<evidence type="ECO:0008006" key="14">
    <source>
        <dbReference type="Google" id="ProtNLM"/>
    </source>
</evidence>
<feature type="region of interest" description="Disordered" evidence="7">
    <location>
        <begin position="530"/>
        <end position="573"/>
    </location>
</feature>
<dbReference type="GO" id="GO:0005227">
    <property type="term" value="F:calcium-activated cation channel activity"/>
    <property type="evidence" value="ECO:0000318"/>
    <property type="project" value="GO_Central"/>
</dbReference>
<protein>
    <recommendedName>
        <fullName evidence="14">ERD4-related membrane protein</fullName>
    </recommendedName>
</protein>
<dbReference type="PANTHER" id="PTHR13018:SF5">
    <property type="entry name" value="RE44586P"/>
    <property type="match status" value="1"/>
</dbReference>
<dbReference type="OrthoDB" id="1689567at2759"/>
<feature type="region of interest" description="Disordered" evidence="7">
    <location>
        <begin position="247"/>
        <end position="343"/>
    </location>
</feature>
<feature type="domain" description="CSC1/OSCA1-like N-terminal transmembrane" evidence="10">
    <location>
        <begin position="52"/>
        <end position="211"/>
    </location>
</feature>
<dbReference type="KEGG" id="cre:CHLRE_17g738150v5"/>
<feature type="region of interest" description="Disordered" evidence="7">
    <location>
        <begin position="1106"/>
        <end position="1131"/>
    </location>
</feature>
<dbReference type="RefSeq" id="XP_042915051.1">
    <property type="nucleotide sequence ID" value="XM_043072592.1"/>
</dbReference>
<organism evidence="12 13">
    <name type="scientific">Chlamydomonas reinhardtii</name>
    <name type="common">Chlamydomonas smithii</name>
    <dbReference type="NCBI Taxonomy" id="3055"/>
    <lineage>
        <taxon>Eukaryota</taxon>
        <taxon>Viridiplantae</taxon>
        <taxon>Chlorophyta</taxon>
        <taxon>core chlorophytes</taxon>
        <taxon>Chlorophyceae</taxon>
        <taxon>CS clade</taxon>
        <taxon>Chlamydomonadales</taxon>
        <taxon>Chlamydomonadaceae</taxon>
        <taxon>Chlamydomonas</taxon>
    </lineage>
</organism>
<reference evidence="12 13" key="1">
    <citation type="journal article" date="2007" name="Science">
        <title>The Chlamydomonas genome reveals the evolution of key animal and plant functions.</title>
        <authorList>
            <person name="Merchant S.S."/>
            <person name="Prochnik S.E."/>
            <person name="Vallon O."/>
            <person name="Harris E.H."/>
            <person name="Karpowicz S.J."/>
            <person name="Witman G.B."/>
            <person name="Terry A."/>
            <person name="Salamov A."/>
            <person name="Fritz-Laylin L.K."/>
            <person name="Marechal-Drouard L."/>
            <person name="Marshall W.F."/>
            <person name="Qu L.H."/>
            <person name="Nelson D.R."/>
            <person name="Sanderfoot A.A."/>
            <person name="Spalding M.H."/>
            <person name="Kapitonov V.V."/>
            <person name="Ren Q."/>
            <person name="Ferris P."/>
            <person name="Lindquist E."/>
            <person name="Shapiro H."/>
            <person name="Lucas S.M."/>
            <person name="Grimwood J."/>
            <person name="Schmutz J."/>
            <person name="Cardol P."/>
            <person name="Cerutti H."/>
            <person name="Chanfreau G."/>
            <person name="Chen C.L."/>
            <person name="Cognat V."/>
            <person name="Croft M.T."/>
            <person name="Dent R."/>
            <person name="Dutcher S."/>
            <person name="Fernandez E."/>
            <person name="Fukuzawa H."/>
            <person name="Gonzalez-Ballester D."/>
            <person name="Gonzalez-Halphen D."/>
            <person name="Hallmann A."/>
            <person name="Hanikenne M."/>
            <person name="Hippler M."/>
            <person name="Inwood W."/>
            <person name="Jabbari K."/>
            <person name="Kalanon M."/>
            <person name="Kuras R."/>
            <person name="Lefebvre P.A."/>
            <person name="Lemaire S.D."/>
            <person name="Lobanov A.V."/>
            <person name="Lohr M."/>
            <person name="Manuell A."/>
            <person name="Meier I."/>
            <person name="Mets L."/>
            <person name="Mittag M."/>
            <person name="Mittelmeier T."/>
            <person name="Moroney J.V."/>
            <person name="Moseley J."/>
            <person name="Napoli C."/>
            <person name="Nedelcu A.M."/>
            <person name="Niyogi K."/>
            <person name="Novoselov S.V."/>
            <person name="Paulsen I.T."/>
            <person name="Pazour G."/>
            <person name="Purton S."/>
            <person name="Ral J.P."/>
            <person name="Riano-Pachon D.M."/>
            <person name="Riekhof W."/>
            <person name="Rymarquis L."/>
            <person name="Schroda M."/>
            <person name="Stern D."/>
            <person name="Umen J."/>
            <person name="Willows R."/>
            <person name="Wilson N."/>
            <person name="Zimmer S.L."/>
            <person name="Allmer J."/>
            <person name="Balk J."/>
            <person name="Bisova K."/>
            <person name="Chen C.J."/>
            <person name="Elias M."/>
            <person name="Gendler K."/>
            <person name="Hauser C."/>
            <person name="Lamb M.R."/>
            <person name="Ledford H."/>
            <person name="Long J.C."/>
            <person name="Minagawa J."/>
            <person name="Page M.D."/>
            <person name="Pan J."/>
            <person name="Pootakham W."/>
            <person name="Roje S."/>
            <person name="Rose A."/>
            <person name="Stahlberg E."/>
            <person name="Terauchi A.M."/>
            <person name="Yang P."/>
            <person name="Ball S."/>
            <person name="Bowler C."/>
            <person name="Dieckmann C.L."/>
            <person name="Gladyshev V.N."/>
            <person name="Green P."/>
            <person name="Jorgensen R."/>
            <person name="Mayfield S."/>
            <person name="Mueller-Roeber B."/>
            <person name="Rajamani S."/>
            <person name="Sayre R.T."/>
            <person name="Brokstein P."/>
            <person name="Dubchak I."/>
            <person name="Goodstein D."/>
            <person name="Hornick L."/>
            <person name="Huang Y.W."/>
            <person name="Jhaveri J."/>
            <person name="Luo Y."/>
            <person name="Martinez D."/>
            <person name="Ngau W.C."/>
            <person name="Otillar B."/>
            <person name="Poliakov A."/>
            <person name="Porter A."/>
            <person name="Szajkowski L."/>
            <person name="Werner G."/>
            <person name="Zhou K."/>
            <person name="Grigoriev I.V."/>
            <person name="Rokhsar D.S."/>
            <person name="Grossman A.R."/>
        </authorList>
    </citation>
    <scope>NUCLEOTIDE SEQUENCE [LARGE SCALE GENOMIC DNA]</scope>
    <source>
        <strain evidence="13">CC-503</strain>
    </source>
</reference>
<feature type="region of interest" description="Disordered" evidence="7">
    <location>
        <begin position="721"/>
        <end position="755"/>
    </location>
</feature>
<feature type="transmembrane region" description="Helical" evidence="8">
    <location>
        <begin position="1576"/>
        <end position="1597"/>
    </location>
</feature>
<evidence type="ECO:0000256" key="1">
    <source>
        <dbReference type="ARBA" id="ARBA00004141"/>
    </source>
</evidence>
<feature type="compositionally biased region" description="Low complexity" evidence="7">
    <location>
        <begin position="739"/>
        <end position="755"/>
    </location>
</feature>
<feature type="compositionally biased region" description="Low complexity" evidence="7">
    <location>
        <begin position="302"/>
        <end position="313"/>
    </location>
</feature>
<evidence type="ECO:0000256" key="3">
    <source>
        <dbReference type="ARBA" id="ARBA00022448"/>
    </source>
</evidence>
<evidence type="ECO:0000256" key="5">
    <source>
        <dbReference type="ARBA" id="ARBA00022989"/>
    </source>
</evidence>
<evidence type="ECO:0000256" key="6">
    <source>
        <dbReference type="ARBA" id="ARBA00023136"/>
    </source>
</evidence>
<feature type="compositionally biased region" description="Basic and acidic residues" evidence="7">
    <location>
        <begin position="531"/>
        <end position="550"/>
    </location>
</feature>
<dbReference type="GO" id="GO:0005886">
    <property type="term" value="C:plasma membrane"/>
    <property type="evidence" value="ECO:0000318"/>
    <property type="project" value="GO_Central"/>
</dbReference>
<dbReference type="Gramene" id="PNW70901">
    <property type="protein sequence ID" value="PNW70901"/>
    <property type="gene ID" value="CHLRE_17g738150v5"/>
</dbReference>
<proteinExistence type="inferred from homology"/>
<feature type="compositionally biased region" description="Low complexity" evidence="7">
    <location>
        <begin position="1363"/>
        <end position="1372"/>
    </location>
</feature>
<gene>
    <name evidence="12" type="ORF">CHLRE_17g738150v5</name>
</gene>
<dbReference type="ExpressionAtlas" id="A0A2K3CRI9">
    <property type="expression patterns" value="baseline and differential"/>
</dbReference>
<dbReference type="InterPro" id="IPR032880">
    <property type="entry name" value="CSC1/OSCA1-like_N"/>
</dbReference>
<dbReference type="Pfam" id="PF14703">
    <property type="entry name" value="PHM7_cyt"/>
    <property type="match status" value="1"/>
</dbReference>
<dbReference type="GeneID" id="5725179"/>
<evidence type="ECO:0000259" key="11">
    <source>
        <dbReference type="Pfam" id="PF14703"/>
    </source>
</evidence>
<feature type="transmembrane region" description="Helical" evidence="8">
    <location>
        <begin position="1737"/>
        <end position="1759"/>
    </location>
</feature>
<feature type="compositionally biased region" description="Low complexity" evidence="7">
    <location>
        <begin position="1115"/>
        <end position="1127"/>
    </location>
</feature>
<feature type="compositionally biased region" description="Acidic residues" evidence="7">
    <location>
        <begin position="558"/>
        <end position="567"/>
    </location>
</feature>
<keyword evidence="4 8" id="KW-0812">Transmembrane</keyword>
<feature type="transmembrane region" description="Helical" evidence="8">
    <location>
        <begin position="1618"/>
        <end position="1644"/>
    </location>
</feature>
<feature type="transmembrane region" description="Helical" evidence="8">
    <location>
        <begin position="1780"/>
        <end position="1801"/>
    </location>
</feature>
<keyword evidence="3" id="KW-0813">Transport</keyword>
<evidence type="ECO:0000256" key="4">
    <source>
        <dbReference type="ARBA" id="ARBA00022692"/>
    </source>
</evidence>
<comment type="subcellular location">
    <subcellularLocation>
        <location evidence="1">Membrane</location>
        <topology evidence="1">Multi-pass membrane protein</topology>
    </subcellularLocation>
</comment>
<name>A0A2K3CRI9_CHLRE</name>
<evidence type="ECO:0000256" key="2">
    <source>
        <dbReference type="ARBA" id="ARBA00007779"/>
    </source>
</evidence>
<feature type="transmembrane region" description="Helical" evidence="8">
    <location>
        <begin position="1710"/>
        <end position="1731"/>
    </location>
</feature>
<dbReference type="EMBL" id="CM008978">
    <property type="protein sequence ID" value="PNW70901.1"/>
    <property type="molecule type" value="Genomic_DNA"/>
</dbReference>
<feature type="compositionally biased region" description="Gly residues" evidence="7">
    <location>
        <begin position="1353"/>
        <end position="1362"/>
    </location>
</feature>
<dbReference type="InterPro" id="IPR003864">
    <property type="entry name" value="CSC1/OSCA1-like_7TM"/>
</dbReference>
<dbReference type="OMA" id="EQGKVWE"/>
<evidence type="ECO:0000256" key="8">
    <source>
        <dbReference type="SAM" id="Phobius"/>
    </source>
</evidence>